<dbReference type="Gene3D" id="3.30.559.30">
    <property type="entry name" value="Nonribosomal peptide synthetase, condensation domain"/>
    <property type="match status" value="1"/>
</dbReference>
<evidence type="ECO:0000256" key="3">
    <source>
        <dbReference type="ARBA" id="ARBA00022553"/>
    </source>
</evidence>
<evidence type="ECO:0000256" key="1">
    <source>
        <dbReference type="ARBA" id="ARBA00001957"/>
    </source>
</evidence>
<dbReference type="GO" id="GO:0043041">
    <property type="term" value="P:amino acid activation for nonribosomal peptide biosynthetic process"/>
    <property type="evidence" value="ECO:0007669"/>
    <property type="project" value="TreeGrafter"/>
</dbReference>
<reference evidence="5" key="2">
    <citation type="submission" date="2020-09" db="EMBL/GenBank/DDBJ databases">
        <authorList>
            <person name="Sun Q."/>
            <person name="Zhou Y."/>
        </authorList>
    </citation>
    <scope>NUCLEOTIDE SEQUENCE</scope>
    <source>
        <strain evidence="5">CGMCC 4.7299</strain>
    </source>
</reference>
<dbReference type="Pfam" id="PF00668">
    <property type="entry name" value="Condensation"/>
    <property type="match status" value="1"/>
</dbReference>
<dbReference type="GO" id="GO:0005737">
    <property type="term" value="C:cytoplasm"/>
    <property type="evidence" value="ECO:0007669"/>
    <property type="project" value="TreeGrafter"/>
</dbReference>
<dbReference type="PROSITE" id="PS00012">
    <property type="entry name" value="PHOSPHOPANTETHEINE"/>
    <property type="match status" value="1"/>
</dbReference>
<keyword evidence="3" id="KW-0597">Phosphoprotein</keyword>
<dbReference type="GO" id="GO:0044550">
    <property type="term" value="P:secondary metabolite biosynthetic process"/>
    <property type="evidence" value="ECO:0007669"/>
    <property type="project" value="TreeGrafter"/>
</dbReference>
<evidence type="ECO:0000313" key="5">
    <source>
        <dbReference type="EMBL" id="GGK72664.1"/>
    </source>
</evidence>
<dbReference type="EMBL" id="BMMX01000001">
    <property type="protein sequence ID" value="GGK72664.1"/>
    <property type="molecule type" value="Genomic_DNA"/>
</dbReference>
<dbReference type="Proteomes" id="UP000656042">
    <property type="component" value="Unassembled WGS sequence"/>
</dbReference>
<dbReference type="PROSITE" id="PS50075">
    <property type="entry name" value="CARRIER"/>
    <property type="match status" value="1"/>
</dbReference>
<dbReference type="InterPro" id="IPR023213">
    <property type="entry name" value="CAT-like_dom_sf"/>
</dbReference>
<dbReference type="SUPFAM" id="SSF47336">
    <property type="entry name" value="ACP-like"/>
    <property type="match status" value="1"/>
</dbReference>
<organism evidence="5 6">
    <name type="scientific">Mangrovihabitans endophyticus</name>
    <dbReference type="NCBI Taxonomy" id="1751298"/>
    <lineage>
        <taxon>Bacteria</taxon>
        <taxon>Bacillati</taxon>
        <taxon>Actinomycetota</taxon>
        <taxon>Actinomycetes</taxon>
        <taxon>Micromonosporales</taxon>
        <taxon>Micromonosporaceae</taxon>
        <taxon>Mangrovihabitans</taxon>
    </lineage>
</organism>
<evidence type="ECO:0000256" key="2">
    <source>
        <dbReference type="ARBA" id="ARBA00022450"/>
    </source>
</evidence>
<dbReference type="Gene3D" id="3.30.559.10">
    <property type="entry name" value="Chloramphenicol acetyltransferase-like domain"/>
    <property type="match status" value="1"/>
</dbReference>
<dbReference type="PANTHER" id="PTHR45527:SF1">
    <property type="entry name" value="FATTY ACID SYNTHASE"/>
    <property type="match status" value="1"/>
</dbReference>
<feature type="domain" description="Carrier" evidence="4">
    <location>
        <begin position="480"/>
        <end position="555"/>
    </location>
</feature>
<comment type="cofactor">
    <cofactor evidence="1">
        <name>pantetheine 4'-phosphate</name>
        <dbReference type="ChEBI" id="CHEBI:47942"/>
    </cofactor>
</comment>
<accession>A0A8J3FKF3</accession>
<dbReference type="CDD" id="cd19543">
    <property type="entry name" value="DCL_NRPS"/>
    <property type="match status" value="1"/>
</dbReference>
<dbReference type="PANTHER" id="PTHR45527">
    <property type="entry name" value="NONRIBOSOMAL PEPTIDE SYNTHETASE"/>
    <property type="match status" value="1"/>
</dbReference>
<protein>
    <recommendedName>
        <fullName evidence="4">Carrier domain-containing protein</fullName>
    </recommendedName>
</protein>
<evidence type="ECO:0000313" key="6">
    <source>
        <dbReference type="Proteomes" id="UP000656042"/>
    </source>
</evidence>
<dbReference type="GO" id="GO:0008610">
    <property type="term" value="P:lipid biosynthetic process"/>
    <property type="evidence" value="ECO:0007669"/>
    <property type="project" value="UniProtKB-ARBA"/>
</dbReference>
<dbReference type="Gene3D" id="1.10.1200.10">
    <property type="entry name" value="ACP-like"/>
    <property type="match status" value="1"/>
</dbReference>
<dbReference type="AlphaFoldDB" id="A0A8J3FKF3"/>
<dbReference type="SMART" id="SM00823">
    <property type="entry name" value="PKS_PP"/>
    <property type="match status" value="1"/>
</dbReference>
<dbReference type="RefSeq" id="WP_268240397.1">
    <property type="nucleotide sequence ID" value="NZ_BMMX01000001.1"/>
</dbReference>
<dbReference type="GO" id="GO:0003824">
    <property type="term" value="F:catalytic activity"/>
    <property type="evidence" value="ECO:0007669"/>
    <property type="project" value="InterPro"/>
</dbReference>
<gene>
    <name evidence="5" type="ORF">GCM10012284_03110</name>
</gene>
<comment type="caution">
    <text evidence="5">The sequence shown here is derived from an EMBL/GenBank/DDBJ whole genome shotgun (WGS) entry which is preliminary data.</text>
</comment>
<evidence type="ECO:0000259" key="4">
    <source>
        <dbReference type="PROSITE" id="PS50075"/>
    </source>
</evidence>
<proteinExistence type="predicted"/>
<dbReference type="InterPro" id="IPR001242">
    <property type="entry name" value="Condensation_dom"/>
</dbReference>
<dbReference type="InterPro" id="IPR006162">
    <property type="entry name" value="Ppantetheine_attach_site"/>
</dbReference>
<sequence>MTANGETETGSQDIEDVYPLTPMQNGILFHTLKTDHSGPYIEQFLFDVSVALDRDRFIRSWRIVLDRHTALRSAVVWEGVDEPLQIVMRDAAVSMSEVDTTGWASERFDEEVRTWLDADRARGIPLSEAPLMRLTLLPRPAGGGVLVWTLHHLVMDGWSMPITVQEVATVYRALGDGGTGAELLPAAKPFRDFVAWLQGATTVGAERFWRDRLAGMVRTPIPAPRPGHVEAGTAAGGRAYLDLGPDLSRSILAAAQTAKVTVNTVYQAGWALMLARLAGTTDVVFGTTVSGRPAALEGVEQMVGLFINTIAHRVRLPGGQSARQWLAELAQRHLDTLAHQHVALPLLQSWTDVPPGEAMFDSIVVFENYPSENPHFDLGEGATLRIREVIEDAGYPLTLTVLPRAGGTRLQLLYDQGRYSDGAAGRLLAAYAAALQAIAGGLDTNVADLVPTLSTPAAPVRVAQPPTSAPAPATGAAGFFTDAPDAEAMRLLWSEVLGREVTDPDSDFFRLGGDSLAAVRLVGRLRTVLQSQVGVSALFEERTLRALLQRVHRLAGAEAAGGVVTATRATTANDREGSC</sequence>
<reference evidence="5" key="1">
    <citation type="journal article" date="2014" name="Int. J. Syst. Evol. Microbiol.">
        <title>Complete genome sequence of Corynebacterium casei LMG S-19264T (=DSM 44701T), isolated from a smear-ripened cheese.</title>
        <authorList>
            <consortium name="US DOE Joint Genome Institute (JGI-PGF)"/>
            <person name="Walter F."/>
            <person name="Albersmeier A."/>
            <person name="Kalinowski J."/>
            <person name="Ruckert C."/>
        </authorList>
    </citation>
    <scope>NUCLEOTIDE SEQUENCE</scope>
    <source>
        <strain evidence="5">CGMCC 4.7299</strain>
    </source>
</reference>
<keyword evidence="2" id="KW-0596">Phosphopantetheine</keyword>
<dbReference type="InterPro" id="IPR009081">
    <property type="entry name" value="PP-bd_ACP"/>
</dbReference>
<dbReference type="SUPFAM" id="SSF52777">
    <property type="entry name" value="CoA-dependent acyltransferases"/>
    <property type="match status" value="2"/>
</dbReference>
<dbReference type="Pfam" id="PF00550">
    <property type="entry name" value="PP-binding"/>
    <property type="match status" value="1"/>
</dbReference>
<keyword evidence="6" id="KW-1185">Reference proteome</keyword>
<dbReference type="GO" id="GO:0031177">
    <property type="term" value="F:phosphopantetheine binding"/>
    <property type="evidence" value="ECO:0007669"/>
    <property type="project" value="InterPro"/>
</dbReference>
<dbReference type="InterPro" id="IPR036736">
    <property type="entry name" value="ACP-like_sf"/>
</dbReference>
<dbReference type="InterPro" id="IPR020806">
    <property type="entry name" value="PKS_PP-bd"/>
</dbReference>
<name>A0A8J3FKF3_9ACTN</name>